<dbReference type="Gene3D" id="2.60.120.920">
    <property type="match status" value="1"/>
</dbReference>
<comment type="caution">
    <text evidence="1">The sequence shown here is derived from an EMBL/GenBank/DDBJ whole genome shotgun (WGS) entry which is preliminary data.</text>
</comment>
<name>X6MGD3_RETFI</name>
<organism evidence="1 2">
    <name type="scientific">Reticulomyxa filosa</name>
    <dbReference type="NCBI Taxonomy" id="46433"/>
    <lineage>
        <taxon>Eukaryota</taxon>
        <taxon>Sar</taxon>
        <taxon>Rhizaria</taxon>
        <taxon>Retaria</taxon>
        <taxon>Foraminifera</taxon>
        <taxon>Monothalamids</taxon>
        <taxon>Reticulomyxidae</taxon>
        <taxon>Reticulomyxa</taxon>
    </lineage>
</organism>
<reference evidence="1 2" key="1">
    <citation type="journal article" date="2013" name="Curr. Biol.">
        <title>The Genome of the Foraminiferan Reticulomyxa filosa.</title>
        <authorList>
            <person name="Glockner G."/>
            <person name="Hulsmann N."/>
            <person name="Schleicher M."/>
            <person name="Noegel A.A."/>
            <person name="Eichinger L."/>
            <person name="Gallinger C."/>
            <person name="Pawlowski J."/>
            <person name="Sierra R."/>
            <person name="Euteneuer U."/>
            <person name="Pillet L."/>
            <person name="Moustafa A."/>
            <person name="Platzer M."/>
            <person name="Groth M."/>
            <person name="Szafranski K."/>
            <person name="Schliwa M."/>
        </authorList>
    </citation>
    <scope>NUCLEOTIDE SEQUENCE [LARGE SCALE GENOMIC DNA]</scope>
</reference>
<dbReference type="AlphaFoldDB" id="X6MGD3"/>
<dbReference type="InterPro" id="IPR043136">
    <property type="entry name" value="B30.2/SPRY_sf"/>
</dbReference>
<keyword evidence="2" id="KW-1185">Reference proteome</keyword>
<gene>
    <name evidence="1" type="ORF">RFI_24295</name>
</gene>
<protein>
    <recommendedName>
        <fullName evidence="3">B30.2/SPRY domain-containing protein</fullName>
    </recommendedName>
</protein>
<evidence type="ECO:0000313" key="2">
    <source>
        <dbReference type="Proteomes" id="UP000023152"/>
    </source>
</evidence>
<evidence type="ECO:0000313" key="1">
    <source>
        <dbReference type="EMBL" id="ETO13083.1"/>
    </source>
</evidence>
<dbReference type="Proteomes" id="UP000023152">
    <property type="component" value="Unassembled WGS sequence"/>
</dbReference>
<dbReference type="EMBL" id="ASPP01020843">
    <property type="protein sequence ID" value="ETO13083.1"/>
    <property type="molecule type" value="Genomic_DNA"/>
</dbReference>
<proteinExistence type="predicted"/>
<evidence type="ECO:0008006" key="3">
    <source>
        <dbReference type="Google" id="ProtNLM"/>
    </source>
</evidence>
<sequence>MPYSKHNETNIVAPKKNFNVNEHLKYLSIRRNEEWKYYSKKMFRVVRNTFICHCFQSNTNVAALNTASPSSKHSFHTAIGKYNCQISKAHLKGISVIKWFVNVNKCNGHLAIGVVRNTQQLLLNAAQDNHFDFTETEQGKRDFGSGDMVTVLLNLTNGHLAFAVNNSKDEVAFGKDERQGVPVDQQYSYRLAMAVGFGFYAKVTLAGITFW</sequence>
<accession>X6MGD3</accession>